<feature type="compositionally biased region" description="Basic and acidic residues" evidence="1">
    <location>
        <begin position="1"/>
        <end position="25"/>
    </location>
</feature>
<feature type="domain" description="BON" evidence="2">
    <location>
        <begin position="88"/>
        <end position="156"/>
    </location>
</feature>
<name>A0A5C4XFL1_9HYPH</name>
<organism evidence="3 4">
    <name type="scientific">Aliirhizobium smilacinae</name>
    <dbReference type="NCBI Taxonomy" id="1395944"/>
    <lineage>
        <taxon>Bacteria</taxon>
        <taxon>Pseudomonadati</taxon>
        <taxon>Pseudomonadota</taxon>
        <taxon>Alphaproteobacteria</taxon>
        <taxon>Hyphomicrobiales</taxon>
        <taxon>Rhizobiaceae</taxon>
        <taxon>Aliirhizobium</taxon>
    </lineage>
</organism>
<evidence type="ECO:0000313" key="3">
    <source>
        <dbReference type="EMBL" id="TNM62118.1"/>
    </source>
</evidence>
<evidence type="ECO:0000259" key="2">
    <source>
        <dbReference type="PROSITE" id="PS50914"/>
    </source>
</evidence>
<dbReference type="InterPro" id="IPR007055">
    <property type="entry name" value="BON_dom"/>
</dbReference>
<dbReference type="PROSITE" id="PS50914">
    <property type="entry name" value="BON"/>
    <property type="match status" value="1"/>
</dbReference>
<dbReference type="Gene3D" id="3.30.1340.30">
    <property type="match status" value="1"/>
</dbReference>
<comment type="caution">
    <text evidence="3">The sequence shown here is derived from an EMBL/GenBank/DDBJ whole genome shotgun (WGS) entry which is preliminary data.</text>
</comment>
<sequence>MSPKKDIDDISREEDFRDYDDRNIDDGWPYADKPGEASGPVDNAEYGNSNPNTETDRNPGFLVDEAGFDGLEPPQRDSLRPGTVGLEDSDDLEERITDAIDGLGIVDMDLIDIHVDRNNVTIEGQVDDATTSHRIITATQTVTGVGRITNHLRLAGVDSRIPDSD</sequence>
<gene>
    <name evidence="3" type="ORF">FHP24_18660</name>
</gene>
<dbReference type="EMBL" id="VDMN01000004">
    <property type="protein sequence ID" value="TNM62118.1"/>
    <property type="molecule type" value="Genomic_DNA"/>
</dbReference>
<keyword evidence="4" id="KW-1185">Reference proteome</keyword>
<accession>A0A5C4XFL1</accession>
<dbReference type="OrthoDB" id="7916429at2"/>
<evidence type="ECO:0000313" key="4">
    <source>
        <dbReference type="Proteomes" id="UP000311605"/>
    </source>
</evidence>
<reference evidence="3 4" key="1">
    <citation type="submission" date="2019-06" db="EMBL/GenBank/DDBJ databases">
        <title>The draft genome of Rhizobium smilacinae PTYR-5.</title>
        <authorList>
            <person name="Liu L."/>
            <person name="Li L."/>
            <person name="Zhang X."/>
        </authorList>
    </citation>
    <scope>NUCLEOTIDE SEQUENCE [LARGE SCALE GENOMIC DNA]</scope>
    <source>
        <strain evidence="3 4">PTYR-5</strain>
    </source>
</reference>
<dbReference type="Pfam" id="PF04972">
    <property type="entry name" value="BON"/>
    <property type="match status" value="1"/>
</dbReference>
<dbReference type="RefSeq" id="WP_139677747.1">
    <property type="nucleotide sequence ID" value="NZ_VDMN01000004.1"/>
</dbReference>
<dbReference type="AlphaFoldDB" id="A0A5C4XFL1"/>
<feature type="region of interest" description="Disordered" evidence="1">
    <location>
        <begin position="1"/>
        <end position="88"/>
    </location>
</feature>
<evidence type="ECO:0000256" key="1">
    <source>
        <dbReference type="SAM" id="MobiDB-lite"/>
    </source>
</evidence>
<proteinExistence type="predicted"/>
<dbReference type="Proteomes" id="UP000311605">
    <property type="component" value="Unassembled WGS sequence"/>
</dbReference>
<protein>
    <submittedName>
        <fullName evidence="3">BON domain-containing protein</fullName>
    </submittedName>
</protein>